<dbReference type="EMBL" id="JBJKFK010006150">
    <property type="protein sequence ID" value="KAL3307955.1"/>
    <property type="molecule type" value="Genomic_DNA"/>
</dbReference>
<keyword evidence="9" id="KW-0479">Metal-binding</keyword>
<evidence type="ECO:0000256" key="11">
    <source>
        <dbReference type="ARBA" id="ARBA00022777"/>
    </source>
</evidence>
<dbReference type="GO" id="GO:0030154">
    <property type="term" value="P:cell differentiation"/>
    <property type="evidence" value="ECO:0007669"/>
    <property type="project" value="UniProtKB-KW"/>
</dbReference>
<feature type="compositionally biased region" description="Polar residues" evidence="21">
    <location>
        <begin position="385"/>
        <end position="420"/>
    </location>
</feature>
<proteinExistence type="inferred from homology"/>
<evidence type="ECO:0000256" key="10">
    <source>
        <dbReference type="ARBA" id="ARBA00022741"/>
    </source>
</evidence>
<dbReference type="Proteomes" id="UP001626550">
    <property type="component" value="Unassembled WGS sequence"/>
</dbReference>
<dbReference type="PROSITE" id="PS00108">
    <property type="entry name" value="PROTEIN_KINASE_ST"/>
    <property type="match status" value="1"/>
</dbReference>
<evidence type="ECO:0000256" key="8">
    <source>
        <dbReference type="ARBA" id="ARBA00022679"/>
    </source>
</evidence>
<name>A0ABD2PKE3_9PLAT</name>
<evidence type="ECO:0000256" key="7">
    <source>
        <dbReference type="ARBA" id="ARBA00022553"/>
    </source>
</evidence>
<dbReference type="CDD" id="cd14003">
    <property type="entry name" value="STKc_AMPK-like"/>
    <property type="match status" value="1"/>
</dbReference>
<keyword evidence="11" id="KW-0418">Kinase</keyword>
<keyword evidence="16" id="KW-0744">Spermatogenesis</keyword>
<feature type="region of interest" description="Disordered" evidence="21">
    <location>
        <begin position="372"/>
        <end position="420"/>
    </location>
</feature>
<keyword evidence="10 19" id="KW-0547">Nucleotide-binding</keyword>
<comment type="caution">
    <text evidence="23">The sequence shown here is derived from an EMBL/GenBank/DDBJ whole genome shotgun (WGS) entry which is preliminary data.</text>
</comment>
<keyword evidence="5" id="KW-0963">Cytoplasm</keyword>
<evidence type="ECO:0000313" key="23">
    <source>
        <dbReference type="EMBL" id="KAL3307955.1"/>
    </source>
</evidence>
<evidence type="ECO:0000256" key="16">
    <source>
        <dbReference type="ARBA" id="ARBA00022871"/>
    </source>
</evidence>
<feature type="binding site" evidence="19">
    <location>
        <position position="72"/>
    </location>
    <ligand>
        <name>ATP</name>
        <dbReference type="ChEBI" id="CHEBI:30616"/>
    </ligand>
</feature>
<dbReference type="AlphaFoldDB" id="A0ABD2PKE3"/>
<dbReference type="GO" id="GO:0005737">
    <property type="term" value="C:cytoplasm"/>
    <property type="evidence" value="ECO:0007669"/>
    <property type="project" value="UniProtKB-SubCell"/>
</dbReference>
<keyword evidence="14" id="KW-0460">Magnesium</keyword>
<evidence type="ECO:0000256" key="15">
    <source>
        <dbReference type="ARBA" id="ARBA00022843"/>
    </source>
</evidence>
<evidence type="ECO:0000256" key="12">
    <source>
        <dbReference type="ARBA" id="ARBA00022782"/>
    </source>
</evidence>
<evidence type="ECO:0000256" key="19">
    <source>
        <dbReference type="PROSITE-ProRule" id="PRU10141"/>
    </source>
</evidence>
<dbReference type="GO" id="GO:0005524">
    <property type="term" value="F:ATP binding"/>
    <property type="evidence" value="ECO:0007669"/>
    <property type="project" value="UniProtKB-UniRule"/>
</dbReference>
<evidence type="ECO:0000256" key="3">
    <source>
        <dbReference type="ARBA" id="ARBA00012513"/>
    </source>
</evidence>
<evidence type="ECO:0000256" key="5">
    <source>
        <dbReference type="ARBA" id="ARBA00022490"/>
    </source>
</evidence>
<organism evidence="23 24">
    <name type="scientific">Cichlidogyrus casuarinus</name>
    <dbReference type="NCBI Taxonomy" id="1844966"/>
    <lineage>
        <taxon>Eukaryota</taxon>
        <taxon>Metazoa</taxon>
        <taxon>Spiralia</taxon>
        <taxon>Lophotrochozoa</taxon>
        <taxon>Platyhelminthes</taxon>
        <taxon>Monogenea</taxon>
        <taxon>Monopisthocotylea</taxon>
        <taxon>Dactylogyridea</taxon>
        <taxon>Ancyrocephalidae</taxon>
        <taxon>Cichlidogyrus</taxon>
    </lineage>
</organism>
<evidence type="ECO:0000256" key="4">
    <source>
        <dbReference type="ARBA" id="ARBA00022473"/>
    </source>
</evidence>
<dbReference type="SMART" id="SM00220">
    <property type="entry name" value="S_TKc"/>
    <property type="match status" value="1"/>
</dbReference>
<reference evidence="23 24" key="1">
    <citation type="submission" date="2024-11" db="EMBL/GenBank/DDBJ databases">
        <title>Adaptive evolution of stress response genes in parasites aligns with host niche diversity.</title>
        <authorList>
            <person name="Hahn C."/>
            <person name="Resl P."/>
        </authorList>
    </citation>
    <scope>NUCLEOTIDE SEQUENCE [LARGE SCALE GENOMIC DNA]</scope>
    <source>
        <strain evidence="23">EGGRZ-B1_66</strain>
        <tissue evidence="23">Body</tissue>
    </source>
</reference>
<keyword evidence="4" id="KW-0217">Developmental protein</keyword>
<dbReference type="Gene3D" id="1.10.510.10">
    <property type="entry name" value="Transferase(Phosphotransferase) domain 1"/>
    <property type="match status" value="1"/>
</dbReference>
<evidence type="ECO:0000256" key="17">
    <source>
        <dbReference type="ARBA" id="ARBA00047899"/>
    </source>
</evidence>
<dbReference type="EC" id="2.7.11.1" evidence="3"/>
<accession>A0ABD2PKE3</accession>
<comment type="catalytic activity">
    <reaction evidence="17">
        <text>L-threonyl-[protein] + ATP = O-phospho-L-threonyl-[protein] + ADP + H(+)</text>
        <dbReference type="Rhea" id="RHEA:46608"/>
        <dbReference type="Rhea" id="RHEA-COMP:11060"/>
        <dbReference type="Rhea" id="RHEA-COMP:11605"/>
        <dbReference type="ChEBI" id="CHEBI:15378"/>
        <dbReference type="ChEBI" id="CHEBI:30013"/>
        <dbReference type="ChEBI" id="CHEBI:30616"/>
        <dbReference type="ChEBI" id="CHEBI:61977"/>
        <dbReference type="ChEBI" id="CHEBI:456216"/>
        <dbReference type="EC" id="2.7.11.1"/>
    </reaction>
</comment>
<comment type="catalytic activity">
    <reaction evidence="18">
        <text>L-seryl-[protein] + ATP = O-phospho-L-seryl-[protein] + ADP + H(+)</text>
        <dbReference type="Rhea" id="RHEA:17989"/>
        <dbReference type="Rhea" id="RHEA-COMP:9863"/>
        <dbReference type="Rhea" id="RHEA-COMP:11604"/>
        <dbReference type="ChEBI" id="CHEBI:15378"/>
        <dbReference type="ChEBI" id="CHEBI:29999"/>
        <dbReference type="ChEBI" id="CHEBI:30616"/>
        <dbReference type="ChEBI" id="CHEBI:83421"/>
        <dbReference type="ChEBI" id="CHEBI:456216"/>
        <dbReference type="EC" id="2.7.11.1"/>
    </reaction>
</comment>
<protein>
    <recommendedName>
        <fullName evidence="3">non-specific serine/threonine protein kinase</fullName>
        <ecNumber evidence="3">2.7.11.1</ecNumber>
    </recommendedName>
</protein>
<evidence type="ECO:0000256" key="2">
    <source>
        <dbReference type="ARBA" id="ARBA00004496"/>
    </source>
</evidence>
<feature type="region of interest" description="Disordered" evidence="21">
    <location>
        <begin position="1"/>
        <end position="41"/>
    </location>
</feature>
<dbReference type="InterPro" id="IPR000719">
    <property type="entry name" value="Prot_kinase_dom"/>
</dbReference>
<keyword evidence="6 20" id="KW-0723">Serine/threonine-protein kinase</keyword>
<comment type="subcellular location">
    <subcellularLocation>
        <location evidence="2">Cytoplasm</location>
    </subcellularLocation>
</comment>
<feature type="domain" description="Protein kinase" evidence="22">
    <location>
        <begin position="43"/>
        <end position="295"/>
    </location>
</feature>
<comment type="similarity">
    <text evidence="20">Belongs to the protein kinase superfamily.</text>
</comment>
<dbReference type="FunFam" id="1.10.510.10:FF:001222">
    <property type="entry name" value="Serine/threonine-protein kinase ppk25"/>
    <property type="match status" value="1"/>
</dbReference>
<dbReference type="InterPro" id="IPR017441">
    <property type="entry name" value="Protein_kinase_ATP_BS"/>
</dbReference>
<dbReference type="GO" id="GO:0007283">
    <property type="term" value="P:spermatogenesis"/>
    <property type="evidence" value="ECO:0007669"/>
    <property type="project" value="UniProtKB-KW"/>
</dbReference>
<sequence>MVNQNQSSLDDAASNHQSESVSPSEPLPSSEPKSAPKKESGKYLMVRTIGKGNFAKVKLAVHMSTGVEVAIKIINKTQMKPNLLSRLKREIDIMKITNHPNIVKLLEIIETEDVLCLVMEYASGGEIFDYLVTNGQISEKEARVKFRQLVSAIHYCHSKKIVHRDLKAENILLDRNLHVKVADFGLANMFERDGHLKTFCGSPPYAAPELFLGVPYFGPCVDIWSLGVILYTIVVGHLPFEAKDIRELKQKVLSLNYTFPRNSVSPEFKSIVGNMLILDPRKRSSLKIIMEHRWMNIGYESDPLRPYEEEVVSELQPFKVETMHCMGYTDHQLNESVESPKFDHIYATYQLLSCIPTQIINSDASETKVVPQVEEPEQPVKVLDENSSSRPSTTVGRFTVQTSAKNSSIDDPNTSPRKMK</sequence>
<gene>
    <name evidence="23" type="ORF">Ciccas_013520</name>
</gene>
<keyword evidence="12" id="KW-0221">Differentiation</keyword>
<evidence type="ECO:0000256" key="9">
    <source>
        <dbReference type="ARBA" id="ARBA00022723"/>
    </source>
</evidence>
<dbReference type="GO" id="GO:0004674">
    <property type="term" value="F:protein serine/threonine kinase activity"/>
    <property type="evidence" value="ECO:0007669"/>
    <property type="project" value="UniProtKB-KW"/>
</dbReference>
<feature type="compositionally biased region" description="Low complexity" evidence="21">
    <location>
        <begin position="18"/>
        <end position="33"/>
    </location>
</feature>
<evidence type="ECO:0000256" key="20">
    <source>
        <dbReference type="RuleBase" id="RU000304"/>
    </source>
</evidence>
<evidence type="ECO:0000256" key="1">
    <source>
        <dbReference type="ARBA" id="ARBA00001946"/>
    </source>
</evidence>
<evidence type="ECO:0000256" key="6">
    <source>
        <dbReference type="ARBA" id="ARBA00022527"/>
    </source>
</evidence>
<dbReference type="Pfam" id="PF00069">
    <property type="entry name" value="Pkinase"/>
    <property type="match status" value="1"/>
</dbReference>
<evidence type="ECO:0000256" key="18">
    <source>
        <dbReference type="ARBA" id="ARBA00048679"/>
    </source>
</evidence>
<keyword evidence="15" id="KW-0832">Ubl conjugation</keyword>
<dbReference type="PROSITE" id="PS00107">
    <property type="entry name" value="PROTEIN_KINASE_ATP"/>
    <property type="match status" value="1"/>
</dbReference>
<dbReference type="PANTHER" id="PTHR24346">
    <property type="entry name" value="MAP/MICROTUBULE AFFINITY-REGULATING KINASE"/>
    <property type="match status" value="1"/>
</dbReference>
<evidence type="ECO:0000256" key="13">
    <source>
        <dbReference type="ARBA" id="ARBA00022840"/>
    </source>
</evidence>
<comment type="cofactor">
    <cofactor evidence="1">
        <name>Mg(2+)</name>
        <dbReference type="ChEBI" id="CHEBI:18420"/>
    </cofactor>
</comment>
<feature type="compositionally biased region" description="Polar residues" evidence="21">
    <location>
        <begin position="1"/>
        <end position="17"/>
    </location>
</feature>
<dbReference type="SUPFAM" id="SSF56112">
    <property type="entry name" value="Protein kinase-like (PK-like)"/>
    <property type="match status" value="1"/>
</dbReference>
<evidence type="ECO:0000259" key="22">
    <source>
        <dbReference type="PROSITE" id="PS50011"/>
    </source>
</evidence>
<keyword evidence="13 19" id="KW-0067">ATP-binding</keyword>
<evidence type="ECO:0000256" key="14">
    <source>
        <dbReference type="ARBA" id="ARBA00022842"/>
    </source>
</evidence>
<dbReference type="InterPro" id="IPR011009">
    <property type="entry name" value="Kinase-like_dom_sf"/>
</dbReference>
<dbReference type="FunFam" id="3.30.200.20:FF:000003">
    <property type="entry name" value="Non-specific serine/threonine protein kinase"/>
    <property type="match status" value="1"/>
</dbReference>
<feature type="non-terminal residue" evidence="23">
    <location>
        <position position="420"/>
    </location>
</feature>
<evidence type="ECO:0000313" key="24">
    <source>
        <dbReference type="Proteomes" id="UP001626550"/>
    </source>
</evidence>
<dbReference type="GO" id="GO:0000287">
    <property type="term" value="F:magnesium ion binding"/>
    <property type="evidence" value="ECO:0007669"/>
    <property type="project" value="UniProtKB-ARBA"/>
</dbReference>
<dbReference type="PANTHER" id="PTHR24346:SF102">
    <property type="entry name" value="TESTIS-SPECIFIC SERINE_THREONINE-PROTEIN KINASE 1"/>
    <property type="match status" value="1"/>
</dbReference>
<dbReference type="PROSITE" id="PS50011">
    <property type="entry name" value="PROTEIN_KINASE_DOM"/>
    <property type="match status" value="1"/>
</dbReference>
<keyword evidence="8" id="KW-0808">Transferase</keyword>
<evidence type="ECO:0000256" key="21">
    <source>
        <dbReference type="SAM" id="MobiDB-lite"/>
    </source>
</evidence>
<dbReference type="InterPro" id="IPR008271">
    <property type="entry name" value="Ser/Thr_kinase_AS"/>
</dbReference>
<keyword evidence="7" id="KW-0597">Phosphoprotein</keyword>
<keyword evidence="24" id="KW-1185">Reference proteome</keyword>